<dbReference type="OrthoDB" id="9798835at2"/>
<protein>
    <submittedName>
        <fullName evidence="5">Putative transcriptional regulator</fullName>
    </submittedName>
</protein>
<dbReference type="Proteomes" id="UP000013520">
    <property type="component" value="Chromosome"/>
</dbReference>
<dbReference type="EMBL" id="CP003273">
    <property type="protein sequence ID" value="AGL03404.1"/>
    <property type="molecule type" value="Genomic_DNA"/>
</dbReference>
<evidence type="ECO:0000313" key="6">
    <source>
        <dbReference type="Proteomes" id="UP000013520"/>
    </source>
</evidence>
<evidence type="ECO:0000256" key="1">
    <source>
        <dbReference type="ARBA" id="ARBA00023015"/>
    </source>
</evidence>
<dbReference type="SUPFAM" id="SSF46785">
    <property type="entry name" value="Winged helix' DNA-binding domain"/>
    <property type="match status" value="1"/>
</dbReference>
<reference evidence="5 6" key="1">
    <citation type="submission" date="2012-01" db="EMBL/GenBank/DDBJ databases">
        <title>Complete sequence of Desulfotomaculum gibsoniae DSM 7213.</title>
        <authorList>
            <consortium name="US DOE Joint Genome Institute"/>
            <person name="Lucas S."/>
            <person name="Han J."/>
            <person name="Lapidus A."/>
            <person name="Cheng J.-F."/>
            <person name="Goodwin L."/>
            <person name="Pitluck S."/>
            <person name="Peters L."/>
            <person name="Ovchinnikova G."/>
            <person name="Teshima H."/>
            <person name="Detter J.C."/>
            <person name="Han C."/>
            <person name="Tapia R."/>
            <person name="Land M."/>
            <person name="Hauser L."/>
            <person name="Kyrpides N."/>
            <person name="Ivanova N."/>
            <person name="Pagani I."/>
            <person name="Parshina S."/>
            <person name="Plugge C."/>
            <person name="Muyzer G."/>
            <person name="Kuever J."/>
            <person name="Ivanova A."/>
            <person name="Nazina T."/>
            <person name="Klenk H.-P."/>
            <person name="Brambilla E."/>
            <person name="Spring S."/>
            <person name="Stams A.F."/>
            <person name="Woyke T."/>
        </authorList>
    </citation>
    <scope>NUCLEOTIDE SEQUENCE [LARGE SCALE GENOMIC DNA]</scope>
    <source>
        <strain evidence="5 6">DSM 7213</strain>
    </source>
</reference>
<dbReference type="STRING" id="767817.Desgi_4149"/>
<dbReference type="NCBIfam" id="NF033788">
    <property type="entry name" value="HTH_metalloreg"/>
    <property type="match status" value="1"/>
</dbReference>
<gene>
    <name evidence="5" type="ORF">Desgi_4149</name>
</gene>
<evidence type="ECO:0000256" key="3">
    <source>
        <dbReference type="ARBA" id="ARBA00023163"/>
    </source>
</evidence>
<evidence type="ECO:0000259" key="4">
    <source>
        <dbReference type="PROSITE" id="PS50987"/>
    </source>
</evidence>
<dbReference type="InterPro" id="IPR036388">
    <property type="entry name" value="WH-like_DNA-bd_sf"/>
</dbReference>
<dbReference type="GO" id="GO:0003700">
    <property type="term" value="F:DNA-binding transcription factor activity"/>
    <property type="evidence" value="ECO:0007669"/>
    <property type="project" value="InterPro"/>
</dbReference>
<dbReference type="HOGENOM" id="CLU_097806_3_1_9"/>
<accession>R4KL68</accession>
<dbReference type="SMART" id="SM00418">
    <property type="entry name" value="HTH_ARSR"/>
    <property type="match status" value="1"/>
</dbReference>
<sequence length="122" mass="14490">MKEVLDFLKLLADETRLKIIMMLSQRDMCVCEIMDELAMSQPAVSHHLRILKKSGIVRDDKDGRWVFYSLNQKAFARGFVSIYNDLFDQIRNNLENRQLHRDYDACLRIENEMYSCLRANKK</sequence>
<dbReference type="Pfam" id="PF01022">
    <property type="entry name" value="HTH_5"/>
    <property type="match status" value="1"/>
</dbReference>
<dbReference type="Gene3D" id="1.10.10.10">
    <property type="entry name" value="Winged helix-like DNA-binding domain superfamily/Winged helix DNA-binding domain"/>
    <property type="match status" value="1"/>
</dbReference>
<dbReference type="PANTHER" id="PTHR33154">
    <property type="entry name" value="TRANSCRIPTIONAL REGULATOR, ARSR FAMILY"/>
    <property type="match status" value="1"/>
</dbReference>
<dbReference type="KEGG" id="dgi:Desgi_4149"/>
<dbReference type="PANTHER" id="PTHR33154:SF18">
    <property type="entry name" value="ARSENICAL RESISTANCE OPERON REPRESSOR"/>
    <property type="match status" value="1"/>
</dbReference>
<evidence type="ECO:0000313" key="5">
    <source>
        <dbReference type="EMBL" id="AGL03404.1"/>
    </source>
</evidence>
<dbReference type="InterPro" id="IPR051081">
    <property type="entry name" value="HTH_MetalResp_TranReg"/>
</dbReference>
<dbReference type="InterPro" id="IPR001845">
    <property type="entry name" value="HTH_ArsR_DNA-bd_dom"/>
</dbReference>
<dbReference type="eggNOG" id="COG0640">
    <property type="taxonomic scope" value="Bacteria"/>
</dbReference>
<proteinExistence type="predicted"/>
<dbReference type="GO" id="GO:0003677">
    <property type="term" value="F:DNA binding"/>
    <property type="evidence" value="ECO:0007669"/>
    <property type="project" value="UniProtKB-KW"/>
</dbReference>
<dbReference type="InterPro" id="IPR036390">
    <property type="entry name" value="WH_DNA-bd_sf"/>
</dbReference>
<dbReference type="PRINTS" id="PR00778">
    <property type="entry name" value="HTHARSR"/>
</dbReference>
<dbReference type="PROSITE" id="PS50987">
    <property type="entry name" value="HTH_ARSR_2"/>
    <property type="match status" value="1"/>
</dbReference>
<organism evidence="5 6">
    <name type="scientific">Desulfoscipio gibsoniae DSM 7213</name>
    <dbReference type="NCBI Taxonomy" id="767817"/>
    <lineage>
        <taxon>Bacteria</taxon>
        <taxon>Bacillati</taxon>
        <taxon>Bacillota</taxon>
        <taxon>Clostridia</taxon>
        <taxon>Eubacteriales</taxon>
        <taxon>Desulfallaceae</taxon>
        <taxon>Desulfoscipio</taxon>
    </lineage>
</organism>
<feature type="domain" description="HTH arsR-type" evidence="4">
    <location>
        <begin position="1"/>
        <end position="94"/>
    </location>
</feature>
<evidence type="ECO:0000256" key="2">
    <source>
        <dbReference type="ARBA" id="ARBA00023125"/>
    </source>
</evidence>
<keyword evidence="2" id="KW-0238">DNA-binding</keyword>
<keyword evidence="6" id="KW-1185">Reference proteome</keyword>
<keyword evidence="3" id="KW-0804">Transcription</keyword>
<dbReference type="AlphaFoldDB" id="R4KL68"/>
<name>R4KL68_9FIRM</name>
<dbReference type="InterPro" id="IPR011991">
    <property type="entry name" value="ArsR-like_HTH"/>
</dbReference>
<dbReference type="CDD" id="cd00090">
    <property type="entry name" value="HTH_ARSR"/>
    <property type="match status" value="1"/>
</dbReference>
<dbReference type="RefSeq" id="WP_006521557.1">
    <property type="nucleotide sequence ID" value="NC_021184.1"/>
</dbReference>
<keyword evidence="1" id="KW-0805">Transcription regulation</keyword>